<dbReference type="Proteomes" id="UP000584374">
    <property type="component" value="Unassembled WGS sequence"/>
</dbReference>
<comment type="caution">
    <text evidence="1">The sequence shown here is derived from an EMBL/GenBank/DDBJ whole genome shotgun (WGS) entry which is preliminary data.</text>
</comment>
<sequence>MRPAVSPWFSVSGKLNDDGNWHLGIFRALMHRVLPDAYKVSLEGRVFFFSLCGSPVVKRTEPTDYLVAKCPKCLRRP</sequence>
<accession>A0A840QA80</accession>
<name>A0A840QA80_9PSEU</name>
<proteinExistence type="predicted"/>
<gene>
    <name evidence="1" type="ORF">BJ970_004274</name>
</gene>
<organism evidence="1 2">
    <name type="scientific">Saccharopolyspora phatthalungensis</name>
    <dbReference type="NCBI Taxonomy" id="664693"/>
    <lineage>
        <taxon>Bacteria</taxon>
        <taxon>Bacillati</taxon>
        <taxon>Actinomycetota</taxon>
        <taxon>Actinomycetes</taxon>
        <taxon>Pseudonocardiales</taxon>
        <taxon>Pseudonocardiaceae</taxon>
        <taxon>Saccharopolyspora</taxon>
    </lineage>
</organism>
<keyword evidence="2" id="KW-1185">Reference proteome</keyword>
<evidence type="ECO:0000313" key="2">
    <source>
        <dbReference type="Proteomes" id="UP000584374"/>
    </source>
</evidence>
<dbReference type="AlphaFoldDB" id="A0A840QA80"/>
<evidence type="ECO:0000313" key="1">
    <source>
        <dbReference type="EMBL" id="MBB5156740.1"/>
    </source>
</evidence>
<reference evidence="1 2" key="1">
    <citation type="submission" date="2020-08" db="EMBL/GenBank/DDBJ databases">
        <title>Sequencing the genomes of 1000 actinobacteria strains.</title>
        <authorList>
            <person name="Klenk H.-P."/>
        </authorList>
    </citation>
    <scope>NUCLEOTIDE SEQUENCE [LARGE SCALE GENOMIC DNA]</scope>
    <source>
        <strain evidence="1 2">DSM 45584</strain>
    </source>
</reference>
<protein>
    <submittedName>
        <fullName evidence="1">Uncharacterized protein</fullName>
    </submittedName>
</protein>
<dbReference type="EMBL" id="JACHIW010000001">
    <property type="protein sequence ID" value="MBB5156740.1"/>
    <property type="molecule type" value="Genomic_DNA"/>
</dbReference>